<reference evidence="1 2" key="1">
    <citation type="journal article" date="2007" name="Virology">
        <title>Sequence and annotation of the 369-kb NY-2A and the 345-kb AR158 viruses that infect Chlorella NC64A.</title>
        <authorList>
            <person name="Fitzgerald L.A."/>
            <person name="Graves M.V."/>
            <person name="Li X."/>
            <person name="Feldblyum T."/>
            <person name="Nierman W.C."/>
            <person name="Van Etten J.L."/>
        </authorList>
    </citation>
    <scope>NUCLEOTIDE SEQUENCE [LARGE SCALE GENOMIC DNA]</scope>
    <source>
        <strain evidence="1 2">NY-2A</strain>
    </source>
</reference>
<dbReference type="GeneID" id="5658769"/>
<dbReference type="Proteomes" id="UP000202419">
    <property type="component" value="Segment"/>
</dbReference>
<evidence type="ECO:0000313" key="2">
    <source>
        <dbReference type="Proteomes" id="UP000202419"/>
    </source>
</evidence>
<organism evidence="1 2">
    <name type="scientific">Paramecium bursaria Chlorella virus NY2A</name>
    <name type="common">PBCV-NY2A</name>
    <dbReference type="NCBI Taxonomy" id="46021"/>
    <lineage>
        <taxon>Viruses</taxon>
        <taxon>Varidnaviria</taxon>
        <taxon>Bamfordvirae</taxon>
        <taxon>Nucleocytoviricota</taxon>
        <taxon>Megaviricetes</taxon>
        <taxon>Algavirales</taxon>
        <taxon>Phycodnaviridae</taxon>
        <taxon>Chlorovirus</taxon>
        <taxon>Chlorovirus americanus</taxon>
    </lineage>
</organism>
<dbReference type="RefSeq" id="YP_001498036.1">
    <property type="nucleotide sequence ID" value="NC_009898.1"/>
</dbReference>
<sequence length="135" mass="15756">MTFDVSKLRSVRRGKFEQLRYENQPIELLFENCYIVREIYDKYVRLDLSKSSGDRSALLKIHEYIKDVANPNFSPLKYAASSEKSWDDIVCKISNAIWEPYEKYLNKGDKVDVVLSPGAFGSFGWCLNIKQVWCK</sequence>
<protein>
    <submittedName>
        <fullName evidence="1">Uncharacterized protein B840L</fullName>
    </submittedName>
</protein>
<name>A7IY15_PBCVN</name>
<accession>A7IY15</accession>
<dbReference type="OrthoDB" id="14619at10239"/>
<gene>
    <name evidence="1" type="primary">B840L</name>
    <name evidence="1" type="ORF">NY2A_B840L</name>
</gene>
<dbReference type="EMBL" id="DQ491002">
    <property type="protein sequence ID" value="ABT15239.1"/>
    <property type="molecule type" value="Genomic_DNA"/>
</dbReference>
<proteinExistence type="predicted"/>
<evidence type="ECO:0000313" key="1">
    <source>
        <dbReference type="EMBL" id="ABT15239.1"/>
    </source>
</evidence>
<dbReference type="KEGG" id="vg:5658769"/>
<keyword evidence="2" id="KW-1185">Reference proteome</keyword>
<organismHost>
    <name type="scientific">Chlorella</name>
    <dbReference type="NCBI Taxonomy" id="3071"/>
</organismHost>